<dbReference type="OrthoDB" id="9816424at2"/>
<reference evidence="2" key="1">
    <citation type="submission" date="2018-11" db="EMBL/GenBank/DDBJ databases">
        <title>Complete genome sequence of Paenibacillus sp. ML311-T8.</title>
        <authorList>
            <person name="Nam Y.-D."/>
            <person name="Kang J."/>
            <person name="Chung W.-H."/>
            <person name="Park Y.S."/>
        </authorList>
    </citation>
    <scope>NUCLEOTIDE SEQUENCE [LARGE SCALE GENOMIC DNA]</scope>
    <source>
        <strain evidence="2">ML311-T8</strain>
    </source>
</reference>
<sequence length="369" mass="43299">MKQEYDVAAYIWPAYTGDEKRTRMFWPEGIGEWQSVKNSVKKFPEHNWPRKPIWGYVNEADPYVMEMQINAAADHGVNVFIYDWYWYDRRPFLENCLNDGYLKAKNNDRVKFYLMWANHNVNNTWDIRNSHEPDNMIWDAAVDRKEFEIIAHRLIDNYFKHPSYYTIEGKPVFMIYDLANLIIGLGGAKETKDAFEWFRAQAVIAGLPGLHLQLTKWGEENFNLSGVDEGDKATSNEIVKFLGFDSMTHYQFVHFVDIDRDYNDIMVDVVEEWAKIEQDHDIPYFPHISVGWDNNPRFKDLVSGIVKNNTPENVQKAFAQAKEYADAHPGQPPLITINSWNEWTETSYLLPDDLYGYGYLEAVKKTFVK</sequence>
<protein>
    <recommendedName>
        <fullName evidence="3">Glycosyl transferase</fullName>
    </recommendedName>
</protein>
<dbReference type="InterPro" id="IPR032719">
    <property type="entry name" value="WbsX"/>
</dbReference>
<evidence type="ECO:0000313" key="1">
    <source>
        <dbReference type="EMBL" id="QGQ96446.1"/>
    </source>
</evidence>
<accession>A0A6B8RLY9</accession>
<dbReference type="EMBL" id="CP034235">
    <property type="protein sequence ID" value="QGQ96446.1"/>
    <property type="molecule type" value="Genomic_DNA"/>
</dbReference>
<dbReference type="PANTHER" id="PTHR41244:SF1">
    <property type="entry name" value="GLYCOSYLTRANSFERASE"/>
    <property type="match status" value="1"/>
</dbReference>
<keyword evidence="2" id="KW-1185">Reference proteome</keyword>
<dbReference type="PANTHER" id="PTHR41244">
    <property type="entry name" value="RHAMNAN SYNTHESIS F"/>
    <property type="match status" value="1"/>
</dbReference>
<gene>
    <name evidence="1" type="ORF">EHS13_16925</name>
</gene>
<proteinExistence type="predicted"/>
<evidence type="ECO:0000313" key="2">
    <source>
        <dbReference type="Proteomes" id="UP000426246"/>
    </source>
</evidence>
<name>A0A6B8RLY9_9BACL</name>
<dbReference type="Pfam" id="PF14307">
    <property type="entry name" value="Glyco_tran_WbsX"/>
    <property type="match status" value="1"/>
</dbReference>
<dbReference type="Proteomes" id="UP000426246">
    <property type="component" value="Chromosome"/>
</dbReference>
<organism evidence="1 2">
    <name type="scientific">Paenibacillus psychroresistens</name>
    <dbReference type="NCBI Taxonomy" id="1778678"/>
    <lineage>
        <taxon>Bacteria</taxon>
        <taxon>Bacillati</taxon>
        <taxon>Bacillota</taxon>
        <taxon>Bacilli</taxon>
        <taxon>Bacillales</taxon>
        <taxon>Paenibacillaceae</taxon>
        <taxon>Paenibacillus</taxon>
    </lineage>
</organism>
<dbReference type="CDD" id="cd11579">
    <property type="entry name" value="Glyco_tran_WbsX"/>
    <property type="match status" value="1"/>
</dbReference>
<dbReference type="AlphaFoldDB" id="A0A6B8RLY9"/>
<dbReference type="KEGG" id="ppsc:EHS13_16925"/>
<dbReference type="RefSeq" id="WP_155701482.1">
    <property type="nucleotide sequence ID" value="NZ_CP034235.1"/>
</dbReference>
<evidence type="ECO:0008006" key="3">
    <source>
        <dbReference type="Google" id="ProtNLM"/>
    </source>
</evidence>
<dbReference type="Gene3D" id="3.20.20.80">
    <property type="entry name" value="Glycosidases"/>
    <property type="match status" value="1"/>
</dbReference>